<reference evidence="2" key="1">
    <citation type="submission" date="2021-01" db="EMBL/GenBank/DDBJ databases">
        <authorList>
            <person name="Corre E."/>
            <person name="Pelletier E."/>
            <person name="Niang G."/>
            <person name="Scheremetjew M."/>
            <person name="Finn R."/>
            <person name="Kale V."/>
            <person name="Holt S."/>
            <person name="Cochrane G."/>
            <person name="Meng A."/>
            <person name="Brown T."/>
            <person name="Cohen L."/>
        </authorList>
    </citation>
    <scope>NUCLEOTIDE SEQUENCE</scope>
    <source>
        <strain evidence="2">CCMP1381</strain>
    </source>
</reference>
<dbReference type="AlphaFoldDB" id="A0A7S2DGA1"/>
<protein>
    <submittedName>
        <fullName evidence="2">Uncharacterized protein</fullName>
    </submittedName>
</protein>
<feature type="region of interest" description="Disordered" evidence="1">
    <location>
        <begin position="167"/>
        <end position="231"/>
    </location>
</feature>
<gene>
    <name evidence="2" type="ORF">DSPE1174_LOCUS22086</name>
</gene>
<proteinExistence type="predicted"/>
<dbReference type="EMBL" id="HBGS01042833">
    <property type="protein sequence ID" value="CAD9453510.1"/>
    <property type="molecule type" value="Transcribed_RNA"/>
</dbReference>
<organism evidence="2">
    <name type="scientific">Octactis speculum</name>
    <dbReference type="NCBI Taxonomy" id="3111310"/>
    <lineage>
        <taxon>Eukaryota</taxon>
        <taxon>Sar</taxon>
        <taxon>Stramenopiles</taxon>
        <taxon>Ochrophyta</taxon>
        <taxon>Dictyochophyceae</taxon>
        <taxon>Dictyochales</taxon>
        <taxon>Dictyochaceae</taxon>
        <taxon>Octactis</taxon>
    </lineage>
</organism>
<evidence type="ECO:0000256" key="1">
    <source>
        <dbReference type="SAM" id="MobiDB-lite"/>
    </source>
</evidence>
<name>A0A7S2DGA1_9STRA</name>
<feature type="compositionally biased region" description="Basic and acidic residues" evidence="1">
    <location>
        <begin position="167"/>
        <end position="182"/>
    </location>
</feature>
<sequence>MGINKRTARMIVHSVDGESQAFAGGVRKHDEIIAVGGVRGNYDVLMGQCGTAALPLLIEFSRTVQSPSSLDEEQAQAPAVEESRDMVASWLLDRLPPEAVLGDVGEQIDQAGLWSIAKLRVAPVQILLNCGLSPDQILRVADSTPPAEVLSELRRLEDDALAMIKNDERRAGEKNRMREEMHGQLSASDEETEGGMSGGGEGHQTHSRCPTSPKSPDFDLIDLRVTTPPGP</sequence>
<accession>A0A7S2DGA1</accession>
<evidence type="ECO:0000313" key="2">
    <source>
        <dbReference type="EMBL" id="CAD9453510.1"/>
    </source>
</evidence>